<name>A0A1R3GKY4_COCAP</name>
<accession>A0A1R3GKY4</accession>
<protein>
    <submittedName>
        <fullName evidence="1">Uncharacterized protein</fullName>
    </submittedName>
</protein>
<keyword evidence="2" id="KW-1185">Reference proteome</keyword>
<dbReference type="AlphaFoldDB" id="A0A1R3GKY4"/>
<evidence type="ECO:0000313" key="1">
    <source>
        <dbReference type="EMBL" id="OMO58743.1"/>
    </source>
</evidence>
<dbReference type="Proteomes" id="UP000188268">
    <property type="component" value="Unassembled WGS sequence"/>
</dbReference>
<comment type="caution">
    <text evidence="1">The sequence shown here is derived from an EMBL/GenBank/DDBJ whole genome shotgun (WGS) entry which is preliminary data.</text>
</comment>
<evidence type="ECO:0000313" key="2">
    <source>
        <dbReference type="Proteomes" id="UP000188268"/>
    </source>
</evidence>
<organism evidence="1 2">
    <name type="scientific">Corchorus capsularis</name>
    <name type="common">Jute</name>
    <dbReference type="NCBI Taxonomy" id="210143"/>
    <lineage>
        <taxon>Eukaryota</taxon>
        <taxon>Viridiplantae</taxon>
        <taxon>Streptophyta</taxon>
        <taxon>Embryophyta</taxon>
        <taxon>Tracheophyta</taxon>
        <taxon>Spermatophyta</taxon>
        <taxon>Magnoliopsida</taxon>
        <taxon>eudicotyledons</taxon>
        <taxon>Gunneridae</taxon>
        <taxon>Pentapetalae</taxon>
        <taxon>rosids</taxon>
        <taxon>malvids</taxon>
        <taxon>Malvales</taxon>
        <taxon>Malvaceae</taxon>
        <taxon>Grewioideae</taxon>
        <taxon>Apeibeae</taxon>
        <taxon>Corchorus</taxon>
    </lineage>
</organism>
<dbReference type="Gramene" id="OMO58743">
    <property type="protein sequence ID" value="OMO58743"/>
    <property type="gene ID" value="CCACVL1_25378"/>
</dbReference>
<reference evidence="1 2" key="1">
    <citation type="submission" date="2013-09" db="EMBL/GenBank/DDBJ databases">
        <title>Corchorus capsularis genome sequencing.</title>
        <authorList>
            <person name="Alam M."/>
            <person name="Haque M.S."/>
            <person name="Islam M.S."/>
            <person name="Emdad E.M."/>
            <person name="Islam M.M."/>
            <person name="Ahmed B."/>
            <person name="Halim A."/>
            <person name="Hossen Q.M.M."/>
            <person name="Hossain M.Z."/>
            <person name="Ahmed R."/>
            <person name="Khan M.M."/>
            <person name="Islam R."/>
            <person name="Rashid M.M."/>
            <person name="Khan S.A."/>
            <person name="Rahman M.S."/>
            <person name="Alam M."/>
        </authorList>
    </citation>
    <scope>NUCLEOTIDE SEQUENCE [LARGE SCALE GENOMIC DNA]</scope>
    <source>
        <strain evidence="2">cv. CVL-1</strain>
        <tissue evidence="1">Whole seedling</tissue>
    </source>
</reference>
<proteinExistence type="predicted"/>
<gene>
    <name evidence="1" type="ORF">CCACVL1_25378</name>
</gene>
<sequence>MALLESVVIPTDSSLWNRHSSYTAETLR</sequence>
<dbReference type="EMBL" id="AWWV01014155">
    <property type="protein sequence ID" value="OMO58743.1"/>
    <property type="molecule type" value="Genomic_DNA"/>
</dbReference>